<evidence type="ECO:0000313" key="3">
    <source>
        <dbReference type="Proteomes" id="UP001143364"/>
    </source>
</evidence>
<dbReference type="Proteomes" id="UP001143364">
    <property type="component" value="Unassembled WGS sequence"/>
</dbReference>
<feature type="domain" description="DUF3616" evidence="1">
    <location>
        <begin position="86"/>
        <end position="418"/>
    </location>
</feature>
<dbReference type="AlphaFoldDB" id="A0A9W6JHE0"/>
<comment type="caution">
    <text evidence="2">The sequence shown here is derived from an EMBL/GenBank/DDBJ whole genome shotgun (WGS) entry which is preliminary data.</text>
</comment>
<proteinExistence type="predicted"/>
<reference evidence="2" key="1">
    <citation type="journal article" date="2014" name="Int. J. Syst. Evol. Microbiol.">
        <title>Complete genome sequence of Corynebacterium casei LMG S-19264T (=DSM 44701T), isolated from a smear-ripened cheese.</title>
        <authorList>
            <consortium name="US DOE Joint Genome Institute (JGI-PGF)"/>
            <person name="Walter F."/>
            <person name="Albersmeier A."/>
            <person name="Kalinowski J."/>
            <person name="Ruckert C."/>
        </authorList>
    </citation>
    <scope>NUCLEOTIDE SEQUENCE</scope>
    <source>
        <strain evidence="2">VKM B-2555</strain>
    </source>
</reference>
<evidence type="ECO:0000313" key="2">
    <source>
        <dbReference type="EMBL" id="GLK75875.1"/>
    </source>
</evidence>
<dbReference type="EMBL" id="BSFK01000005">
    <property type="protein sequence ID" value="GLK75875.1"/>
    <property type="molecule type" value="Genomic_DNA"/>
</dbReference>
<dbReference type="InterPro" id="IPR022060">
    <property type="entry name" value="DUF3616"/>
</dbReference>
<evidence type="ECO:0000259" key="1">
    <source>
        <dbReference type="Pfam" id="PF12275"/>
    </source>
</evidence>
<protein>
    <recommendedName>
        <fullName evidence="1">DUF3616 domain-containing protein</fullName>
    </recommendedName>
</protein>
<keyword evidence="3" id="KW-1185">Reference proteome</keyword>
<dbReference type="RefSeq" id="WP_271203807.1">
    <property type="nucleotide sequence ID" value="NZ_BSFK01000005.1"/>
</dbReference>
<name>A0A9W6JHE0_9HYPH</name>
<organism evidence="2 3">
    <name type="scientific">Methylopila jiangsuensis</name>
    <dbReference type="NCBI Taxonomy" id="586230"/>
    <lineage>
        <taxon>Bacteria</taxon>
        <taxon>Pseudomonadati</taxon>
        <taxon>Pseudomonadota</taxon>
        <taxon>Alphaproteobacteria</taxon>
        <taxon>Hyphomicrobiales</taxon>
        <taxon>Methylopilaceae</taxon>
        <taxon>Methylopila</taxon>
    </lineage>
</organism>
<dbReference type="Pfam" id="PF12275">
    <property type="entry name" value="DUF3616"/>
    <property type="match status" value="1"/>
</dbReference>
<reference evidence="2" key="2">
    <citation type="submission" date="2023-01" db="EMBL/GenBank/DDBJ databases">
        <authorList>
            <person name="Sun Q."/>
            <person name="Evtushenko L."/>
        </authorList>
    </citation>
    <scope>NUCLEOTIDE SEQUENCE</scope>
    <source>
        <strain evidence="2">VKM B-2555</strain>
    </source>
</reference>
<gene>
    <name evidence="2" type="ORF">GCM10008171_11290</name>
</gene>
<sequence length="435" mass="46718">MALDDIAPASPAAAEFARRKAVAAALRDVDAGEDPNVAAAALGVDRETFNALAREAAEARKARLTAALPLRFHDAPEDAEKEIHQDLSALISTGDGEGLWIGADEGAALERLSAERGDDGRIIGYGGHKRFHLNDFFDFPNGEDEEADVEGLSIADGYLWVVGSHSLKRRKPKRGQEPDEALARLTEVVREANRFLLGRIPLVAGDRPGVPELARKAPALDGSSPKRKAGCVAMGRKHSALSRLLAKDVHLGPFMRTPSKDNGLDIEGVAVRGERVFLGLRGPVLRGWAVVLELRFEAKRSGALKLQPVDEDGALYAKHFLDLDGLGVRSLMLDGQDAVLLAGPTMDLDGPVRLYRWRGALASQESSIVPRAQVERVLDMPFGEGVDHAEGATLIPLKPGDPPALVVAYDTPAADRVLIDGDGALADVFELPEHW</sequence>
<accession>A0A9W6JHE0</accession>